<evidence type="ECO:0000313" key="1">
    <source>
        <dbReference type="EMBL" id="KAE9388412.1"/>
    </source>
</evidence>
<dbReference type="Proteomes" id="UP000799118">
    <property type="component" value="Unassembled WGS sequence"/>
</dbReference>
<name>A0A6A4GRL4_9AGAR</name>
<evidence type="ECO:0000313" key="2">
    <source>
        <dbReference type="Proteomes" id="UP000799118"/>
    </source>
</evidence>
<keyword evidence="2" id="KW-1185">Reference proteome</keyword>
<dbReference type="OrthoDB" id="2947226at2759"/>
<accession>A0A6A4GRL4</accession>
<proteinExistence type="predicted"/>
<reference evidence="1" key="1">
    <citation type="journal article" date="2019" name="Environ. Microbiol.">
        <title>Fungal ecological strategies reflected in gene transcription - a case study of two litter decomposers.</title>
        <authorList>
            <person name="Barbi F."/>
            <person name="Kohler A."/>
            <person name="Barry K."/>
            <person name="Baskaran P."/>
            <person name="Daum C."/>
            <person name="Fauchery L."/>
            <person name="Ihrmark K."/>
            <person name="Kuo A."/>
            <person name="LaButti K."/>
            <person name="Lipzen A."/>
            <person name="Morin E."/>
            <person name="Grigoriev I.V."/>
            <person name="Henrissat B."/>
            <person name="Lindahl B."/>
            <person name="Martin F."/>
        </authorList>
    </citation>
    <scope>NUCLEOTIDE SEQUENCE</scope>
    <source>
        <strain evidence="1">JB14</strain>
    </source>
</reference>
<feature type="non-terminal residue" evidence="1">
    <location>
        <position position="1"/>
    </location>
</feature>
<dbReference type="EMBL" id="ML769745">
    <property type="protein sequence ID" value="KAE9388412.1"/>
    <property type="molecule type" value="Genomic_DNA"/>
</dbReference>
<protein>
    <submittedName>
        <fullName evidence="1">Uncharacterized protein</fullName>
    </submittedName>
</protein>
<sequence length="109" mass="12452">QAIQCIINVQHDCQAAGCKATGSHRQHQEWMESDREISCIEHIPNDERYIINTHALHNAARLQCYLPHYLTVPRPLIQDRKEWHATLAADLQVSQAVKQTWTKAQSAAT</sequence>
<organism evidence="1 2">
    <name type="scientific">Gymnopus androsaceus JB14</name>
    <dbReference type="NCBI Taxonomy" id="1447944"/>
    <lineage>
        <taxon>Eukaryota</taxon>
        <taxon>Fungi</taxon>
        <taxon>Dikarya</taxon>
        <taxon>Basidiomycota</taxon>
        <taxon>Agaricomycotina</taxon>
        <taxon>Agaricomycetes</taxon>
        <taxon>Agaricomycetidae</taxon>
        <taxon>Agaricales</taxon>
        <taxon>Marasmiineae</taxon>
        <taxon>Omphalotaceae</taxon>
        <taxon>Gymnopus</taxon>
    </lineage>
</organism>
<gene>
    <name evidence="1" type="ORF">BT96DRAFT_836311</name>
</gene>
<dbReference type="AlphaFoldDB" id="A0A6A4GRL4"/>